<dbReference type="Gene3D" id="3.40.50.1110">
    <property type="entry name" value="SGNH hydrolase"/>
    <property type="match status" value="1"/>
</dbReference>
<dbReference type="InterPro" id="IPR013830">
    <property type="entry name" value="SGNH_hydro"/>
</dbReference>
<accession>A0AAW6U956</accession>
<gene>
    <name evidence="2" type="ORF">QJ521_03605</name>
</gene>
<dbReference type="RefSeq" id="WP_282839060.1">
    <property type="nucleotide sequence ID" value="NZ_JASCXW010000007.1"/>
</dbReference>
<evidence type="ECO:0000313" key="3">
    <source>
        <dbReference type="Proteomes" id="UP001431532"/>
    </source>
</evidence>
<dbReference type="PANTHER" id="PTHR30383">
    <property type="entry name" value="THIOESTERASE 1/PROTEASE 1/LYSOPHOSPHOLIPASE L1"/>
    <property type="match status" value="1"/>
</dbReference>
<dbReference type="PANTHER" id="PTHR30383:SF5">
    <property type="entry name" value="SGNH HYDROLASE-TYPE ESTERASE DOMAIN-CONTAINING PROTEIN"/>
    <property type="match status" value="1"/>
</dbReference>
<dbReference type="InterPro" id="IPR036514">
    <property type="entry name" value="SGNH_hydro_sf"/>
</dbReference>
<dbReference type="AlphaFoldDB" id="A0AAW6U956"/>
<dbReference type="EMBL" id="JASCXW010000007">
    <property type="protein sequence ID" value="MDI6452643.1"/>
    <property type="molecule type" value="Genomic_DNA"/>
</dbReference>
<organism evidence="2 3">
    <name type="scientific">Peloplasma aerotolerans</name>
    <dbReference type="NCBI Taxonomy" id="3044389"/>
    <lineage>
        <taxon>Bacteria</taxon>
        <taxon>Bacillati</taxon>
        <taxon>Mycoplasmatota</taxon>
        <taxon>Mollicutes</taxon>
        <taxon>Acholeplasmatales</taxon>
        <taxon>Acholeplasmataceae</taxon>
        <taxon>Peloplasma</taxon>
    </lineage>
</organism>
<protein>
    <submittedName>
        <fullName evidence="2">GDSL-type esterase/lipase family protein</fullName>
    </submittedName>
</protein>
<evidence type="ECO:0000313" key="2">
    <source>
        <dbReference type="EMBL" id="MDI6452643.1"/>
    </source>
</evidence>
<keyword evidence="3" id="KW-1185">Reference proteome</keyword>
<dbReference type="GO" id="GO:0004622">
    <property type="term" value="F:phosphatidylcholine lysophospholipase activity"/>
    <property type="evidence" value="ECO:0007669"/>
    <property type="project" value="TreeGrafter"/>
</dbReference>
<sequence length="206" mass="23856">MSEKRENIKAIIKADYENKVKKFKQQNETQKIIFLGDSIVAYFPLKKFHLENKVVNHGIPGDTTPGVLNRLTETIRLEPRHVILSVGSNDLVLTNLSMDETIKNIIEIKNKIEKETQKKVYIMSLTPMLKDHALTNIDYVEGRTNEQHLNINDQLRKRINAHEFIDLYQLFLGDDSQLSPDLTTDGIHLNEKGYQIYFDAIKHLLD</sequence>
<name>A0AAW6U956_9MOLU</name>
<dbReference type="Proteomes" id="UP001431532">
    <property type="component" value="Unassembled WGS sequence"/>
</dbReference>
<reference evidence="2" key="1">
    <citation type="submission" date="2023-05" db="EMBL/GenBank/DDBJ databases">
        <title>Mariniplasma microaerophilum sp. nov., a novel anaerobic mollicute isolated from terrestrial mud volcano, Taman Peninsula, Russia.</title>
        <authorList>
            <person name="Khomyakova M.A."/>
            <person name="Merkel A.Y."/>
            <person name="Slobodkin A.I."/>
        </authorList>
    </citation>
    <scope>NUCLEOTIDE SEQUENCE</scope>
    <source>
        <strain evidence="2">M4Ah</strain>
    </source>
</reference>
<dbReference type="Pfam" id="PF13472">
    <property type="entry name" value="Lipase_GDSL_2"/>
    <property type="match status" value="1"/>
</dbReference>
<comment type="caution">
    <text evidence="2">The sequence shown here is derived from an EMBL/GenBank/DDBJ whole genome shotgun (WGS) entry which is preliminary data.</text>
</comment>
<dbReference type="SUPFAM" id="SSF52266">
    <property type="entry name" value="SGNH hydrolase"/>
    <property type="match status" value="1"/>
</dbReference>
<feature type="domain" description="SGNH hydrolase-type esterase" evidence="1">
    <location>
        <begin position="50"/>
        <end position="196"/>
    </location>
</feature>
<evidence type="ECO:0000259" key="1">
    <source>
        <dbReference type="Pfam" id="PF13472"/>
    </source>
</evidence>
<proteinExistence type="predicted"/>
<dbReference type="InterPro" id="IPR051532">
    <property type="entry name" value="Ester_Hydrolysis_Enzymes"/>
</dbReference>